<gene>
    <name evidence="2" type="ORF">GLP15_4105</name>
</gene>
<comment type="caution">
    <text evidence="2">The sequence shown here is derived from an EMBL/GenBank/DDBJ whole genome shotgun (WGS) entry which is preliminary data.</text>
</comment>
<proteinExistence type="predicted"/>
<evidence type="ECO:0000256" key="1">
    <source>
        <dbReference type="SAM" id="Coils"/>
    </source>
</evidence>
<dbReference type="OrthoDB" id="10257211at2759"/>
<reference evidence="2 3" key="1">
    <citation type="journal article" date="2010" name="BMC Genomics">
        <title>Genome analysis and comparative genomics of a Giardia intestinalis assemblage E isolate.</title>
        <authorList>
            <person name="Jerlstrom-Hultqvist J."/>
            <person name="Franzen O."/>
            <person name="Ankarklev J."/>
            <person name="Xu F."/>
            <person name="Nohynkova E."/>
            <person name="Andersson J.O."/>
            <person name="Svard S.G."/>
            <person name="Andersson B."/>
        </authorList>
    </citation>
    <scope>NUCLEOTIDE SEQUENCE [LARGE SCALE GENOMIC DNA]</scope>
    <source>
        <strain evidence="2 3">P15</strain>
    </source>
</reference>
<feature type="coiled-coil region" evidence="1">
    <location>
        <begin position="286"/>
        <end position="375"/>
    </location>
</feature>
<dbReference type="PANTHER" id="PTHR32114:SF2">
    <property type="entry name" value="ABC TRANSPORTER ABCH.3"/>
    <property type="match status" value="1"/>
</dbReference>
<feature type="coiled-coil region" evidence="1">
    <location>
        <begin position="23"/>
        <end position="119"/>
    </location>
</feature>
<dbReference type="AlphaFoldDB" id="E1F6B9"/>
<evidence type="ECO:0000313" key="3">
    <source>
        <dbReference type="Proteomes" id="UP000008974"/>
    </source>
</evidence>
<sequence>MWKSKNEKQKIVHRMSSNPLMEARDALHRAAVLERENVTLRDEIYRLEKVNRNLMDHSAQLSQQSRSDVRYHSLETDLAEAKDKIISLEAENTSLVDEKLQLRQQLALLTADNEILSQDIITLSALVSELGGSPGLPAPGTISVETEPQTAVFQPCSPDHPLPATPTVKAPQLEHEATDFFLPENRLRSDLAAPSFCESNFNRLLALVNSLKKDLSEINSCCPNINKLKEILANASNEERSKTSPEVVDSLARKVGDLENKLCVSESRVTELEVLLADYEKQEAAYVSMASEIEDTRKTLAAAEAKLSNYETIQAECVTLREKVASLEQSLTENLDAYKNLDNEYQLTTERLQTIAEIAERSTMLEEALRESETKSNRTAQLLDLAQEELARYQSGEKRTLDSAEAEIETLKASLAAKASQLKDVMEQFEGLMELKKKQDLKLNEVYELRKRFDYMRERFEPMQKEVEKLRNKEREYSRILSHLDNGTNKHDERFKEIEARYKQEIARKDSLISTLKEEKLKLNEEIIVLRTSIHVRDEDGRRTRLNLLGASQISANAQRFVDQTSTGNPPETTGGLALVDKSGITMNDLALQQPVLNVGSVVSSAGSSRQITQRSGVLSSSTVGSVHPMLRSSTIIGSRGYVGSAALSGIARAPSMNAHPE</sequence>
<dbReference type="VEuPathDB" id="GiardiaDB:GLP15_4105"/>
<dbReference type="EMBL" id="ACVC01000196">
    <property type="protein sequence ID" value="EFO62011.1"/>
    <property type="molecule type" value="Genomic_DNA"/>
</dbReference>
<protein>
    <submittedName>
        <fullName evidence="2">Spindle pole protein, putative</fullName>
    </submittedName>
</protein>
<dbReference type="OMA" id="DYMRERF"/>
<accession>E1F6B9</accession>
<organism evidence="2 3">
    <name type="scientific">Giardia intestinalis (strain P15)</name>
    <name type="common">Giardia lamblia</name>
    <dbReference type="NCBI Taxonomy" id="658858"/>
    <lineage>
        <taxon>Eukaryota</taxon>
        <taxon>Metamonada</taxon>
        <taxon>Diplomonadida</taxon>
        <taxon>Hexamitidae</taxon>
        <taxon>Giardiinae</taxon>
        <taxon>Giardia</taxon>
    </lineage>
</organism>
<dbReference type="Proteomes" id="UP000008974">
    <property type="component" value="Unassembled WGS sequence"/>
</dbReference>
<feature type="coiled-coil region" evidence="1">
    <location>
        <begin position="401"/>
        <end position="428"/>
    </location>
</feature>
<name>E1F6B9_GIAIA</name>
<dbReference type="PANTHER" id="PTHR32114">
    <property type="entry name" value="ABC TRANSPORTER ABCH.3"/>
    <property type="match status" value="1"/>
</dbReference>
<evidence type="ECO:0000313" key="2">
    <source>
        <dbReference type="EMBL" id="EFO62011.1"/>
    </source>
</evidence>
<keyword evidence="1" id="KW-0175">Coiled coil</keyword>